<evidence type="ECO:0000259" key="4">
    <source>
        <dbReference type="PROSITE" id="PS51425"/>
    </source>
</evidence>
<keyword evidence="2" id="KW-0158">Chromosome</keyword>
<feature type="compositionally biased region" description="Polar residues" evidence="3">
    <location>
        <begin position="1038"/>
        <end position="1050"/>
    </location>
</feature>
<dbReference type="OrthoDB" id="498590at2759"/>
<feature type="region of interest" description="Disordered" evidence="3">
    <location>
        <begin position="1018"/>
        <end position="1137"/>
    </location>
</feature>
<evidence type="ECO:0000256" key="2">
    <source>
        <dbReference type="RuleBase" id="RU369063"/>
    </source>
</evidence>
<evidence type="ECO:0000256" key="3">
    <source>
        <dbReference type="SAM" id="MobiDB-lite"/>
    </source>
</evidence>
<dbReference type="InterPro" id="IPR013721">
    <property type="entry name" value="STAG"/>
</dbReference>
<dbReference type="GO" id="GO:0007062">
    <property type="term" value="P:sister chromatid cohesion"/>
    <property type="evidence" value="ECO:0007669"/>
    <property type="project" value="UniProtKB-UniRule"/>
</dbReference>
<dbReference type="CTD" id="10734"/>
<dbReference type="GO" id="GO:0003682">
    <property type="term" value="F:chromatin binding"/>
    <property type="evidence" value="ECO:0007669"/>
    <property type="project" value="TreeGrafter"/>
</dbReference>
<dbReference type="Pfam" id="PF24571">
    <property type="entry name" value="HEAT_SCC3-SA"/>
    <property type="match status" value="1"/>
</dbReference>
<dbReference type="GO" id="GO:0051301">
    <property type="term" value="P:cell division"/>
    <property type="evidence" value="ECO:0007669"/>
    <property type="project" value="UniProtKB-UniRule"/>
</dbReference>
<evidence type="ECO:0000313" key="5">
    <source>
        <dbReference type="RefSeq" id="XP_042626431.1"/>
    </source>
</evidence>
<feature type="compositionally biased region" description="Low complexity" evidence="3">
    <location>
        <begin position="1074"/>
        <end position="1090"/>
    </location>
</feature>
<gene>
    <name evidence="5" type="primary">LOC109101380</name>
</gene>
<feature type="domain" description="SCD" evidence="4">
    <location>
        <begin position="295"/>
        <end position="380"/>
    </location>
</feature>
<feature type="region of interest" description="Disordered" evidence="3">
    <location>
        <begin position="1"/>
        <end position="78"/>
    </location>
</feature>
<dbReference type="GO" id="GO:0000785">
    <property type="term" value="C:chromatin"/>
    <property type="evidence" value="ECO:0007669"/>
    <property type="project" value="UniProtKB-UniRule"/>
</dbReference>
<dbReference type="SMR" id="A0A9Q9YU40"/>
<name>A0A9Q9YU40_CYPCA</name>
<dbReference type="KEGG" id="ccar:109101380"/>
<dbReference type="InterPro" id="IPR039662">
    <property type="entry name" value="Cohesin_Scc3/SA"/>
</dbReference>
<dbReference type="RefSeq" id="XP_042626431.1">
    <property type="nucleotide sequence ID" value="XM_042770497.1"/>
</dbReference>
<dbReference type="GO" id="GO:0000775">
    <property type="term" value="C:chromosome, centromeric region"/>
    <property type="evidence" value="ECO:0007669"/>
    <property type="project" value="UniProtKB-SubCell"/>
</dbReference>
<evidence type="ECO:0000256" key="1">
    <source>
        <dbReference type="ARBA" id="ARBA00005486"/>
    </source>
</evidence>
<comment type="subcellular location">
    <subcellularLocation>
        <location evidence="2">Nucleus</location>
    </subcellularLocation>
    <subcellularLocation>
        <location evidence="2">Chromosome</location>
    </subcellularLocation>
    <subcellularLocation>
        <location evidence="2">Chromosome</location>
        <location evidence="2">Centromere</location>
    </subcellularLocation>
</comment>
<dbReference type="AlphaFoldDB" id="A0A9Q9YU40"/>
<proteinExistence type="inferred from homology"/>
<dbReference type="InterPro" id="IPR056396">
    <property type="entry name" value="HEAT_SCC3-SA"/>
</dbReference>
<dbReference type="Pfam" id="PF08514">
    <property type="entry name" value="STAG"/>
    <property type="match status" value="1"/>
</dbReference>
<comment type="subunit">
    <text evidence="2">Part of the cohesin complex which is composed of a heterodimer between a SMC1 protein (SMC1A or SMC1B) and SMC3, which are attached via their hinge domain, and RAD21 which link them at their heads, and one STAG protein.</text>
</comment>
<dbReference type="GO" id="GO:0005634">
    <property type="term" value="C:nucleus"/>
    <property type="evidence" value="ECO:0007669"/>
    <property type="project" value="UniProtKB-SubCell"/>
</dbReference>
<keyword evidence="2" id="KW-0159">Chromosome partition</keyword>
<comment type="function">
    <text evidence="2">Component of cohesin complex, a complex required for the cohesion of sister chromatids after DNA replication. The cohesin complex apparently forms a large proteinaceous ring within which sister chromatids can be trapped. At anaphase, the complex is cleaved and dissociates from chromatin, allowing sister chromatids to segregate.</text>
</comment>
<comment type="similarity">
    <text evidence="1 2">Belongs to the SCC3 family.</text>
</comment>
<dbReference type="GO" id="GO:0007059">
    <property type="term" value="P:chromosome segregation"/>
    <property type="evidence" value="ECO:0007669"/>
    <property type="project" value="UniProtKB-KW"/>
</dbReference>
<dbReference type="GeneID" id="109101380"/>
<accession>A0A9Q9YU40</accession>
<keyword evidence="2" id="KW-0131">Cell cycle</keyword>
<dbReference type="Pfam" id="PF21581">
    <property type="entry name" value="SCD"/>
    <property type="match status" value="1"/>
</dbReference>
<dbReference type="PROSITE" id="PS51425">
    <property type="entry name" value="SCD"/>
    <property type="match status" value="1"/>
</dbReference>
<reference evidence="5" key="1">
    <citation type="submission" date="2025-08" db="UniProtKB">
        <authorList>
            <consortium name="RefSeq"/>
        </authorList>
    </citation>
    <scope>IDENTIFICATION</scope>
    <source>
        <tissue evidence="5">Muscle</tissue>
    </source>
</reference>
<dbReference type="InterPro" id="IPR020839">
    <property type="entry name" value="SCD"/>
</dbReference>
<protein>
    <recommendedName>
        <fullName evidence="2">Cohesin subunit SA</fullName>
    </recommendedName>
    <alternativeName>
        <fullName evidence="2">SCC3 homolog</fullName>
    </alternativeName>
    <alternativeName>
        <fullName evidence="2">Stromal antigen</fullName>
    </alternativeName>
</protein>
<feature type="compositionally biased region" description="Acidic residues" evidence="3">
    <location>
        <begin position="8"/>
        <end position="20"/>
    </location>
</feature>
<sequence>MISASSMDESEPYSSEDEDVSLTGSDFEFQLTTSKRKLNSTQGAASPKRVRHPSVSGSSQSQTPEESRGLGPHGAQTEGRATACHLYEAVRSGRSALLTVIDDWLEEYRRDREAGILELINFVVQCSGCKGVVTREMFSRLQNADIISHLTTEFNEDSVSYPLVSGGSQWRHFREGVCEFVSLLVRGCRNSLLYDDFLFSSFIALLTGLADSQVRAFRHTSTLITMRLMSSIVSVAAEVTAQALMTRRRCELEKNKPAEHRAIDRIEELEGSYRELLEHQEDLRSLMNGIFKGVFIHRYRDRVPEIRAVCMEEMGVWLRENPASFLNDEHLKYVGWMLHDKQAAVRLQCVLTLQKLYVEKDFISRLELFTSRFKERILCMILDKDSDVAVETVKLLLLIKQQTDEGLSEEECAAVYPLVFATHRGLACAAGRFLYHTLCSVLDGRSDKRSVSVLRLLAHFFIESEYHEHAAYLVDSLWDVAGVELKDWELMTSLLLQESGVEDELESALIDIMMCAVRQASEATPPSSRVQRKNLTAREKRLQAQERRRITNHFIPQLPQLLAKFSADVGKVSCLLRAPLYFQLEVYGTSGRLEKCLDLLLSQVCDIMLKHREESVLEACVRVLCALCSDCYSFCGRAERAVSQLLDSTVEKFSSNLAEILQGSADEDDLYGAASSLNILAVFSSARDLTGRNLFEFCFQLLKMGIETREIHEKLMVPALKCSVFHLFWKGTKITQHSPARDKAELKRVMKALHSFCVVCQSCLSVAQSRIRNQAFVCLCDVLLVFGKLCEGDGSPLQRFSPDDSLKAEMASFIIDYVFSEPDEDLPGEEECEEMKMAALLQRRNQLAGYCKLIIHGVLELRAATDVLRYYNKFYRDFGDIIKETLSKSKMISSVESARTVCLCLQQLFSGLEQDRCDEELTEIRLLAKKLAMNFSINLRLIRKPLLALHQDGICFASQGLDEGDLMNLSFLEILSEFSFKLLQPERKQLSLSLRRVFASVINSEFVRIYERSLTSGSKETPAAAAETPSRKRRRTHSLTSSLETPAVTSHTRRVDMDDDFTDGSVLRKSVIHSRPQSSPFSQSIQSHLSTLSLGHEDASEDEEEPEIEDYDDEDSELGITLPSTHGSASFLEDLFE</sequence>
<keyword evidence="2" id="KW-0132">Cell division</keyword>
<keyword evidence="2" id="KW-0539">Nucleus</keyword>
<feature type="compositionally biased region" description="Polar residues" evidence="3">
    <location>
        <begin position="55"/>
        <end position="64"/>
    </location>
</feature>
<dbReference type="GO" id="GO:0008278">
    <property type="term" value="C:cohesin complex"/>
    <property type="evidence" value="ECO:0007669"/>
    <property type="project" value="UniProtKB-UniRule"/>
</dbReference>
<feature type="compositionally biased region" description="Acidic residues" evidence="3">
    <location>
        <begin position="1099"/>
        <end position="1117"/>
    </location>
</feature>
<dbReference type="PANTHER" id="PTHR11199">
    <property type="entry name" value="STROMAL ANTIGEN"/>
    <property type="match status" value="1"/>
</dbReference>
<dbReference type="PANTHER" id="PTHR11199:SF10">
    <property type="entry name" value="COHESIN SUBUNIT SA"/>
    <property type="match status" value="1"/>
</dbReference>
<organism evidence="5">
    <name type="scientific">Cyprinus carpio</name>
    <name type="common">Common carp</name>
    <dbReference type="NCBI Taxonomy" id="7962"/>
    <lineage>
        <taxon>Eukaryota</taxon>
        <taxon>Metazoa</taxon>
        <taxon>Chordata</taxon>
        <taxon>Craniata</taxon>
        <taxon>Vertebrata</taxon>
        <taxon>Euteleostomi</taxon>
        <taxon>Actinopterygii</taxon>
        <taxon>Neopterygii</taxon>
        <taxon>Teleostei</taxon>
        <taxon>Ostariophysi</taxon>
        <taxon>Cypriniformes</taxon>
        <taxon>Cyprinidae</taxon>
        <taxon>Cyprininae</taxon>
        <taxon>Cyprinus</taxon>
    </lineage>
</organism>
<dbReference type="Proteomes" id="UP001155660">
    <property type="component" value="Chromosome A14"/>
</dbReference>